<dbReference type="Pfam" id="PF00089">
    <property type="entry name" value="Trypsin"/>
    <property type="match status" value="1"/>
</dbReference>
<organism evidence="2 3">
    <name type="scientific">Paragonimus skrjabini miyazakii</name>
    <dbReference type="NCBI Taxonomy" id="59628"/>
    <lineage>
        <taxon>Eukaryota</taxon>
        <taxon>Metazoa</taxon>
        <taxon>Spiralia</taxon>
        <taxon>Lophotrochozoa</taxon>
        <taxon>Platyhelminthes</taxon>
        <taxon>Trematoda</taxon>
        <taxon>Digenea</taxon>
        <taxon>Plagiorchiida</taxon>
        <taxon>Troglotremata</taxon>
        <taxon>Troglotrematidae</taxon>
        <taxon>Paragonimus</taxon>
    </lineage>
</organism>
<name>A0A8S9Z3G7_9TREM</name>
<dbReference type="AlphaFoldDB" id="A0A8S9Z3G7"/>
<dbReference type="GO" id="GO:0006508">
    <property type="term" value="P:proteolysis"/>
    <property type="evidence" value="ECO:0007669"/>
    <property type="project" value="InterPro"/>
</dbReference>
<reference evidence="2" key="1">
    <citation type="submission" date="2019-07" db="EMBL/GenBank/DDBJ databases">
        <title>Annotation for the trematode Paragonimus miyazaki's.</title>
        <authorList>
            <person name="Choi Y.-J."/>
        </authorList>
    </citation>
    <scope>NUCLEOTIDE SEQUENCE</scope>
    <source>
        <strain evidence="2">Japan</strain>
    </source>
</reference>
<dbReference type="EMBL" id="JTDE01000880">
    <property type="protein sequence ID" value="KAF7260130.1"/>
    <property type="molecule type" value="Genomic_DNA"/>
</dbReference>
<evidence type="ECO:0000259" key="1">
    <source>
        <dbReference type="Pfam" id="PF00089"/>
    </source>
</evidence>
<sequence length="68" mass="7673">MRFCAKHYKYGGATCLGDNGCGLVRKHGLHYYIVGVSSTADAEPEKLPSFFVRVSYFQDRIKNIIQTN</sequence>
<dbReference type="OrthoDB" id="10002959at2759"/>
<dbReference type="Gene3D" id="2.40.10.10">
    <property type="entry name" value="Trypsin-like serine proteases"/>
    <property type="match status" value="1"/>
</dbReference>
<evidence type="ECO:0000313" key="2">
    <source>
        <dbReference type="EMBL" id="KAF7260130.1"/>
    </source>
</evidence>
<gene>
    <name evidence="2" type="ORF">EG68_02306</name>
</gene>
<accession>A0A8S9Z3G7</accession>
<feature type="domain" description="Peptidase S1" evidence="1">
    <location>
        <begin position="3"/>
        <end position="61"/>
    </location>
</feature>
<dbReference type="Proteomes" id="UP000822476">
    <property type="component" value="Unassembled WGS sequence"/>
</dbReference>
<evidence type="ECO:0000313" key="3">
    <source>
        <dbReference type="Proteomes" id="UP000822476"/>
    </source>
</evidence>
<comment type="caution">
    <text evidence="2">The sequence shown here is derived from an EMBL/GenBank/DDBJ whole genome shotgun (WGS) entry which is preliminary data.</text>
</comment>
<keyword evidence="3" id="KW-1185">Reference proteome</keyword>
<proteinExistence type="predicted"/>
<dbReference type="InterPro" id="IPR009003">
    <property type="entry name" value="Peptidase_S1_PA"/>
</dbReference>
<protein>
    <recommendedName>
        <fullName evidence="1">Peptidase S1 domain-containing protein</fullName>
    </recommendedName>
</protein>
<dbReference type="SUPFAM" id="SSF50494">
    <property type="entry name" value="Trypsin-like serine proteases"/>
    <property type="match status" value="1"/>
</dbReference>
<dbReference type="InterPro" id="IPR043504">
    <property type="entry name" value="Peptidase_S1_PA_chymotrypsin"/>
</dbReference>
<dbReference type="GO" id="GO:0004252">
    <property type="term" value="F:serine-type endopeptidase activity"/>
    <property type="evidence" value="ECO:0007669"/>
    <property type="project" value="InterPro"/>
</dbReference>
<dbReference type="InterPro" id="IPR001254">
    <property type="entry name" value="Trypsin_dom"/>
</dbReference>